<dbReference type="PROSITE" id="PS51898">
    <property type="entry name" value="TYR_RECOMBINASE"/>
    <property type="match status" value="1"/>
</dbReference>
<name>A0A9D2QLP2_9FIRM</name>
<gene>
    <name evidence="3" type="ORF">H9926_13295</name>
</gene>
<dbReference type="EMBL" id="DWVS01000344">
    <property type="protein sequence ID" value="HJC88975.1"/>
    <property type="molecule type" value="Genomic_DNA"/>
</dbReference>
<dbReference type="InterPro" id="IPR011010">
    <property type="entry name" value="DNA_brk_join_enz"/>
</dbReference>
<evidence type="ECO:0000259" key="2">
    <source>
        <dbReference type="PROSITE" id="PS51898"/>
    </source>
</evidence>
<feature type="domain" description="Tyr recombinase" evidence="2">
    <location>
        <begin position="287"/>
        <end position="474"/>
    </location>
</feature>
<protein>
    <submittedName>
        <fullName evidence="3">Site-specific integrase</fullName>
    </submittedName>
</protein>
<dbReference type="InterPro" id="IPR002104">
    <property type="entry name" value="Integrase_catalytic"/>
</dbReference>
<evidence type="ECO:0000313" key="4">
    <source>
        <dbReference type="Proteomes" id="UP000823922"/>
    </source>
</evidence>
<evidence type="ECO:0000256" key="1">
    <source>
        <dbReference type="ARBA" id="ARBA00023172"/>
    </source>
</evidence>
<dbReference type="GO" id="GO:0006310">
    <property type="term" value="P:DNA recombination"/>
    <property type="evidence" value="ECO:0007669"/>
    <property type="project" value="UniProtKB-KW"/>
</dbReference>
<keyword evidence="1" id="KW-0233">DNA recombination</keyword>
<accession>A0A9D2QLP2</accession>
<reference evidence="3" key="1">
    <citation type="journal article" date="2021" name="PeerJ">
        <title>Extensive microbial diversity within the chicken gut microbiome revealed by metagenomics and culture.</title>
        <authorList>
            <person name="Gilroy R."/>
            <person name="Ravi A."/>
            <person name="Getino M."/>
            <person name="Pursley I."/>
            <person name="Horton D.L."/>
            <person name="Alikhan N.F."/>
            <person name="Baker D."/>
            <person name="Gharbi K."/>
            <person name="Hall N."/>
            <person name="Watson M."/>
            <person name="Adriaenssens E.M."/>
            <person name="Foster-Nyarko E."/>
            <person name="Jarju S."/>
            <person name="Secka A."/>
            <person name="Antonio M."/>
            <person name="Oren A."/>
            <person name="Chaudhuri R.R."/>
            <person name="La Ragione R."/>
            <person name="Hildebrand F."/>
            <person name="Pallen M.J."/>
        </authorList>
    </citation>
    <scope>NUCLEOTIDE SEQUENCE</scope>
    <source>
        <strain evidence="3">ChiBcec1-1630</strain>
    </source>
</reference>
<reference evidence="3" key="2">
    <citation type="submission" date="2021-04" db="EMBL/GenBank/DDBJ databases">
        <authorList>
            <person name="Gilroy R."/>
        </authorList>
    </citation>
    <scope>NUCLEOTIDE SEQUENCE</scope>
    <source>
        <strain evidence="3">ChiBcec1-1630</strain>
    </source>
</reference>
<comment type="caution">
    <text evidence="3">The sequence shown here is derived from an EMBL/GenBank/DDBJ whole genome shotgun (WGS) entry which is preliminary data.</text>
</comment>
<dbReference type="Gene3D" id="1.10.443.10">
    <property type="entry name" value="Intergrase catalytic core"/>
    <property type="match status" value="1"/>
</dbReference>
<evidence type="ECO:0000313" key="3">
    <source>
        <dbReference type="EMBL" id="HJC88975.1"/>
    </source>
</evidence>
<dbReference type="GO" id="GO:0003677">
    <property type="term" value="F:DNA binding"/>
    <property type="evidence" value="ECO:0007669"/>
    <property type="project" value="InterPro"/>
</dbReference>
<dbReference type="SUPFAM" id="SSF56349">
    <property type="entry name" value="DNA breaking-rejoining enzymes"/>
    <property type="match status" value="1"/>
</dbReference>
<dbReference type="Proteomes" id="UP000823922">
    <property type="component" value="Unassembled WGS sequence"/>
</dbReference>
<sequence>MENRLYYWELACYETSGNLPQRAIGKSNFIDLSFLPKETMREEYRCYFLYRGSQVSLNTICHDKTYYHQVCKALQLRKNIPDSFLGWQPSKWIELLKIWMLQNGIPFYKEKETLYGTICRTDAPVLQHLKRFLRFIQPEDMRPEREKDIWALKKLDIPIKENPIYKTETLDFTGILQEGLREEVKQAIFLHIKYEKIGTVKRELTSIRKFSGYLMEKGVKINSCADVDRDLLEEYLVYINTNGSSGRGNSDDILKLRAVLESIGKLYGYSHLESLFINTDIPPEVQPVFRAYSDEELKRLNAHITKLDIQLARCMVIHQMLGTRISDTLTLHTDCLSKRNGLDIIRIDQVKTRTFEKPISAELAALIQKAIDCTYDQYGKTEYIFVDAKAPSRPLQYTTIKHKVLRLIKSEDLRDDDGKLFQFSSHMFRRSYGVKLTEMHLDDWTIAKLLGHKNISAVKHYRKMSNQLLAEETRKAREQQTRILLANLDGWGEEYEQIRQDD</sequence>
<proteinExistence type="predicted"/>
<dbReference type="GO" id="GO:0015074">
    <property type="term" value="P:DNA integration"/>
    <property type="evidence" value="ECO:0007669"/>
    <property type="project" value="InterPro"/>
</dbReference>
<dbReference type="AlphaFoldDB" id="A0A9D2QLP2"/>
<dbReference type="InterPro" id="IPR013762">
    <property type="entry name" value="Integrase-like_cat_sf"/>
</dbReference>
<dbReference type="Pfam" id="PF00589">
    <property type="entry name" value="Phage_integrase"/>
    <property type="match status" value="1"/>
</dbReference>
<organism evidence="3 4">
    <name type="scientific">Candidatus Eisenbergiella intestinigallinarum</name>
    <dbReference type="NCBI Taxonomy" id="2838549"/>
    <lineage>
        <taxon>Bacteria</taxon>
        <taxon>Bacillati</taxon>
        <taxon>Bacillota</taxon>
        <taxon>Clostridia</taxon>
        <taxon>Lachnospirales</taxon>
        <taxon>Lachnospiraceae</taxon>
        <taxon>Eisenbergiella</taxon>
    </lineage>
</organism>